<proteinExistence type="predicted"/>
<dbReference type="SUPFAM" id="SSF46689">
    <property type="entry name" value="Homeodomain-like"/>
    <property type="match status" value="1"/>
</dbReference>
<dbReference type="AlphaFoldDB" id="A0A0F0KJ24"/>
<feature type="domain" description="HTH tetR-type" evidence="5">
    <location>
        <begin position="22"/>
        <end position="81"/>
    </location>
</feature>
<organism evidence="6 7">
    <name type="scientific">Microbacterium azadirachtae</name>
    <dbReference type="NCBI Taxonomy" id="582680"/>
    <lineage>
        <taxon>Bacteria</taxon>
        <taxon>Bacillati</taxon>
        <taxon>Actinomycetota</taxon>
        <taxon>Actinomycetes</taxon>
        <taxon>Micrococcales</taxon>
        <taxon>Microbacteriaceae</taxon>
        <taxon>Microbacterium</taxon>
    </lineage>
</organism>
<dbReference type="InterPro" id="IPR050109">
    <property type="entry name" value="HTH-type_TetR-like_transc_reg"/>
</dbReference>
<sequence>MGGQNRATATLEERRPRRADAARNFDALVAAGRAAFAEDGSDASLEDIARRAGVGIGTLYRNFPTRDDLIETLYLREVAALADAADEVADLEPWAAFEAWLDRFVEYVGTKHVLLDGLNRESSVFAECRGVMLGAGEPLLARAQAAGAVKADLAIADVVKLIGGVSAVAYDDDAQRRRVLSLAIGSLKA</sequence>
<dbReference type="InterPro" id="IPR009057">
    <property type="entry name" value="Homeodomain-like_sf"/>
</dbReference>
<dbReference type="PATRIC" id="fig|582680.7.peg.2846"/>
<dbReference type="EMBL" id="JYIT01000082">
    <property type="protein sequence ID" value="KJL20863.1"/>
    <property type="molecule type" value="Genomic_DNA"/>
</dbReference>
<keyword evidence="2 4" id="KW-0238">DNA-binding</keyword>
<dbReference type="InterPro" id="IPR036271">
    <property type="entry name" value="Tet_transcr_reg_TetR-rel_C_sf"/>
</dbReference>
<keyword evidence="3" id="KW-0804">Transcription</keyword>
<protein>
    <submittedName>
        <fullName evidence="6">Bacterial regulatory protein, tetR family</fullName>
    </submittedName>
</protein>
<evidence type="ECO:0000313" key="6">
    <source>
        <dbReference type="EMBL" id="KJL20863.1"/>
    </source>
</evidence>
<feature type="DNA-binding region" description="H-T-H motif" evidence="4">
    <location>
        <begin position="44"/>
        <end position="63"/>
    </location>
</feature>
<dbReference type="PROSITE" id="PS50977">
    <property type="entry name" value="HTH_TETR_2"/>
    <property type="match status" value="1"/>
</dbReference>
<dbReference type="OrthoDB" id="3192968at2"/>
<dbReference type="GO" id="GO:0000976">
    <property type="term" value="F:transcription cis-regulatory region binding"/>
    <property type="evidence" value="ECO:0007669"/>
    <property type="project" value="TreeGrafter"/>
</dbReference>
<dbReference type="RefSeq" id="WP_045251445.1">
    <property type="nucleotide sequence ID" value="NZ_FNGQ01000006.1"/>
</dbReference>
<reference evidence="6 7" key="1">
    <citation type="submission" date="2015-02" db="EMBL/GenBank/DDBJ databases">
        <title>Draft genome sequences of ten Microbacterium spp. with emphasis on heavy metal contaminated environments.</title>
        <authorList>
            <person name="Corretto E."/>
        </authorList>
    </citation>
    <scope>NUCLEOTIDE SEQUENCE [LARGE SCALE GENOMIC DNA]</scope>
    <source>
        <strain evidence="6 7">DSM 23848</strain>
    </source>
</reference>
<evidence type="ECO:0000313" key="7">
    <source>
        <dbReference type="Proteomes" id="UP000033448"/>
    </source>
</evidence>
<evidence type="ECO:0000256" key="4">
    <source>
        <dbReference type="PROSITE-ProRule" id="PRU00335"/>
    </source>
</evidence>
<dbReference type="InterPro" id="IPR001647">
    <property type="entry name" value="HTH_TetR"/>
</dbReference>
<dbReference type="PANTHER" id="PTHR30055:SF234">
    <property type="entry name" value="HTH-TYPE TRANSCRIPTIONAL REGULATOR BETI"/>
    <property type="match status" value="1"/>
</dbReference>
<dbReference type="SUPFAM" id="SSF48498">
    <property type="entry name" value="Tetracyclin repressor-like, C-terminal domain"/>
    <property type="match status" value="1"/>
</dbReference>
<dbReference type="GO" id="GO:0003700">
    <property type="term" value="F:DNA-binding transcription factor activity"/>
    <property type="evidence" value="ECO:0007669"/>
    <property type="project" value="TreeGrafter"/>
</dbReference>
<evidence type="ECO:0000256" key="3">
    <source>
        <dbReference type="ARBA" id="ARBA00023163"/>
    </source>
</evidence>
<dbReference type="InterPro" id="IPR049445">
    <property type="entry name" value="TetR_SbtR-like_C"/>
</dbReference>
<accession>A0A0F0KJ24</accession>
<name>A0A0F0KJ24_9MICO</name>
<dbReference type="PANTHER" id="PTHR30055">
    <property type="entry name" value="HTH-TYPE TRANSCRIPTIONAL REGULATOR RUTR"/>
    <property type="match status" value="1"/>
</dbReference>
<dbReference type="Pfam" id="PF00440">
    <property type="entry name" value="TetR_N"/>
    <property type="match status" value="1"/>
</dbReference>
<evidence type="ECO:0000256" key="2">
    <source>
        <dbReference type="ARBA" id="ARBA00023125"/>
    </source>
</evidence>
<evidence type="ECO:0000259" key="5">
    <source>
        <dbReference type="PROSITE" id="PS50977"/>
    </source>
</evidence>
<dbReference type="PRINTS" id="PR00455">
    <property type="entry name" value="HTHTETR"/>
</dbReference>
<dbReference type="Proteomes" id="UP000033448">
    <property type="component" value="Unassembled WGS sequence"/>
</dbReference>
<gene>
    <name evidence="6" type="ORF">RL72_02790</name>
</gene>
<dbReference type="Pfam" id="PF21597">
    <property type="entry name" value="TetR_C_43"/>
    <property type="match status" value="1"/>
</dbReference>
<keyword evidence="7" id="KW-1185">Reference proteome</keyword>
<evidence type="ECO:0000256" key="1">
    <source>
        <dbReference type="ARBA" id="ARBA00023015"/>
    </source>
</evidence>
<comment type="caution">
    <text evidence="6">The sequence shown here is derived from an EMBL/GenBank/DDBJ whole genome shotgun (WGS) entry which is preliminary data.</text>
</comment>
<keyword evidence="1" id="KW-0805">Transcription regulation</keyword>
<dbReference type="Gene3D" id="1.10.357.10">
    <property type="entry name" value="Tetracycline Repressor, domain 2"/>
    <property type="match status" value="1"/>
</dbReference>